<keyword evidence="6" id="KW-1185">Reference proteome</keyword>
<protein>
    <submittedName>
        <fullName evidence="5">Uncharacterized protein</fullName>
    </submittedName>
</protein>
<sequence>MKKVWRFWMVLVWLGLCLNAAGEDSVRCPRVRLSKPQRLVPVAQKRIGNIFFGHSVAMSGKFMGVGAYGLHAYAGAAYMFVREGKHPNATWVFQQVLKPNDRRPGDHYGLNIAMSLRTVIVGRPFADPSGEKSGSADVWVFNGRKWIRTQQLLPPGNGWGHRGAWFGYGVAAAGQFICVGARYQDKLDARGGVKQAQAGAVYVYHRAKNVGDPYKLVQILKGPNEVSFYGDELCLHGFEPGEGERRLLVGAPRHSPKGQGAAYLYVRKGNRWALSQVLSPSDLYPGNGKQHYGEGIAMSNTTIMIGGETAPSDKGRWTGQVYAYRKVGKKWVQTGPLNPPEGVTSRALHGQRLGTDGKFAAVGQWGNMVKGTHRAGSFSHYVRCSDDSWTTSKPLALKTPYEQDSFGKKVTVKDGFLVVSAPMRDTGPIPSAENRGAVWIYQYTTGNV</sequence>
<reference evidence="5 6" key="1">
    <citation type="journal article" date="2023" name="Nat. Commun.">
        <title>Origin of minicircular mitochondrial genomes in red algae.</title>
        <authorList>
            <person name="Lee Y."/>
            <person name="Cho C.H."/>
            <person name="Lee Y.M."/>
            <person name="Park S.I."/>
            <person name="Yang J.H."/>
            <person name="West J.A."/>
            <person name="Bhattacharya D."/>
            <person name="Yoon H.S."/>
        </authorList>
    </citation>
    <scope>NUCLEOTIDE SEQUENCE [LARGE SCALE GENOMIC DNA]</scope>
    <source>
        <strain evidence="5 6">CCMP1338</strain>
        <tissue evidence="5">Whole cell</tissue>
    </source>
</reference>
<dbReference type="Gene3D" id="2.130.10.130">
    <property type="entry name" value="Integrin alpha, N-terminal"/>
    <property type="match status" value="2"/>
</dbReference>
<evidence type="ECO:0000256" key="3">
    <source>
        <dbReference type="ARBA" id="ARBA00023180"/>
    </source>
</evidence>
<dbReference type="Pfam" id="PF14312">
    <property type="entry name" value="FG-GAP_2"/>
    <property type="match status" value="2"/>
</dbReference>
<keyword evidence="1 4" id="KW-0732">Signal</keyword>
<dbReference type="PANTHER" id="PTHR36220">
    <property type="entry name" value="UNNAMED PRODUCT"/>
    <property type="match status" value="1"/>
</dbReference>
<keyword evidence="3" id="KW-0325">Glycoprotein</keyword>
<organism evidence="5 6">
    <name type="scientific">Rhodosorus marinus</name>
    <dbReference type="NCBI Taxonomy" id="101924"/>
    <lineage>
        <taxon>Eukaryota</taxon>
        <taxon>Rhodophyta</taxon>
        <taxon>Stylonematophyceae</taxon>
        <taxon>Stylonematales</taxon>
        <taxon>Stylonemataceae</taxon>
        <taxon>Rhodosorus</taxon>
    </lineage>
</organism>
<feature type="chain" id="PRO_5043720556" evidence="4">
    <location>
        <begin position="24"/>
        <end position="448"/>
    </location>
</feature>
<gene>
    <name evidence="5" type="ORF">NDN08_005709</name>
</gene>
<evidence type="ECO:0000313" key="5">
    <source>
        <dbReference type="EMBL" id="KAJ8909010.1"/>
    </source>
</evidence>
<evidence type="ECO:0000256" key="4">
    <source>
        <dbReference type="SAM" id="SignalP"/>
    </source>
</evidence>
<evidence type="ECO:0000256" key="2">
    <source>
        <dbReference type="ARBA" id="ARBA00022737"/>
    </source>
</evidence>
<dbReference type="InterPro" id="IPR011043">
    <property type="entry name" value="Gal_Oxase/kelch_b-propeller"/>
</dbReference>
<dbReference type="PANTHER" id="PTHR36220:SF1">
    <property type="entry name" value="GAMMA TUBULIN COMPLEX COMPONENT C-TERMINAL DOMAIN-CONTAINING PROTEIN"/>
    <property type="match status" value="1"/>
</dbReference>
<dbReference type="EMBL" id="JAMWBK010000001">
    <property type="protein sequence ID" value="KAJ8909010.1"/>
    <property type="molecule type" value="Genomic_DNA"/>
</dbReference>
<name>A0AAV8V349_9RHOD</name>
<dbReference type="InterPro" id="IPR013519">
    <property type="entry name" value="Int_alpha_beta-p"/>
</dbReference>
<accession>A0AAV8V349</accession>
<evidence type="ECO:0000313" key="6">
    <source>
        <dbReference type="Proteomes" id="UP001157974"/>
    </source>
</evidence>
<comment type="caution">
    <text evidence="5">The sequence shown here is derived from an EMBL/GenBank/DDBJ whole genome shotgun (WGS) entry which is preliminary data.</text>
</comment>
<dbReference type="SMART" id="SM00191">
    <property type="entry name" value="Int_alpha"/>
    <property type="match status" value="3"/>
</dbReference>
<keyword evidence="2" id="KW-0677">Repeat</keyword>
<feature type="signal peptide" evidence="4">
    <location>
        <begin position="1"/>
        <end position="23"/>
    </location>
</feature>
<dbReference type="AlphaFoldDB" id="A0AAV8V349"/>
<proteinExistence type="predicted"/>
<evidence type="ECO:0000256" key="1">
    <source>
        <dbReference type="ARBA" id="ARBA00022729"/>
    </source>
</evidence>
<dbReference type="SUPFAM" id="SSF50965">
    <property type="entry name" value="Galactose oxidase, central domain"/>
    <property type="match status" value="1"/>
</dbReference>
<dbReference type="InterPro" id="IPR028994">
    <property type="entry name" value="Integrin_alpha_N"/>
</dbReference>
<dbReference type="Proteomes" id="UP001157974">
    <property type="component" value="Unassembled WGS sequence"/>
</dbReference>
<dbReference type="InterPro" id="IPR013517">
    <property type="entry name" value="FG-GAP"/>
</dbReference>